<dbReference type="AlphaFoldDB" id="A0AAP9WEC2"/>
<evidence type="ECO:0000313" key="1">
    <source>
        <dbReference type="EMBL" id="QOI43799.1"/>
    </source>
</evidence>
<sequence length="65" mass="7509">MSCSSSHKLSRIWQFTNFQTVLMSLNFRSSSHICRKVLVSKSNSIFGICGNYSIVLNDFRIEEPY</sequence>
<dbReference type="Proteomes" id="UP000663124">
    <property type="component" value="Chromosome 1"/>
</dbReference>
<dbReference type="EMBL" id="CP043884">
    <property type="protein sequence ID" value="QOI43799.1"/>
    <property type="molecule type" value="Genomic_DNA"/>
</dbReference>
<protein>
    <submittedName>
        <fullName evidence="1">Uncharacterized protein</fullName>
    </submittedName>
</protein>
<gene>
    <name evidence="1" type="ORF">Lepto782_17115</name>
</gene>
<name>A0AAP9WEC2_LEPIR</name>
<organism evidence="1 2">
    <name type="scientific">Leptospira interrogans serovar Canicola</name>
    <dbReference type="NCBI Taxonomy" id="211880"/>
    <lineage>
        <taxon>Bacteria</taxon>
        <taxon>Pseudomonadati</taxon>
        <taxon>Spirochaetota</taxon>
        <taxon>Spirochaetia</taxon>
        <taxon>Leptospirales</taxon>
        <taxon>Leptospiraceae</taxon>
        <taxon>Leptospira</taxon>
    </lineage>
</organism>
<accession>A0AAP9WEC2</accession>
<evidence type="ECO:0000313" key="2">
    <source>
        <dbReference type="Proteomes" id="UP000663124"/>
    </source>
</evidence>
<proteinExistence type="predicted"/>
<reference evidence="1" key="1">
    <citation type="submission" date="2019-09" db="EMBL/GenBank/DDBJ databases">
        <title>Comparative Genomics of Leptospira interrogans Reveals Genome Plasticity - A Common Adaptive Strategy for Survival in Various Hosts.</title>
        <authorList>
            <person name="Ramli S.R."/>
            <person name="Bunk B."/>
            <person name="Goris M."/>
            <person name="Bhuju S."/>
            <person name="Jarek M."/>
            <person name="Sproer C."/>
            <person name="Mustakim S."/>
            <person name="Strommenger B."/>
            <person name="Pessler F."/>
        </authorList>
    </citation>
    <scope>NUCLEOTIDE SEQUENCE</scope>
    <source>
        <strain evidence="1">782</strain>
    </source>
</reference>